<keyword evidence="5" id="KW-1185">Reference proteome</keyword>
<dbReference type="PANTHER" id="PTHR43252:SF6">
    <property type="entry name" value="NEGATIVE TRANSCRIPTION REGULATOR PADR"/>
    <property type="match status" value="1"/>
</dbReference>
<dbReference type="InterPro" id="IPR018309">
    <property type="entry name" value="Tscrpt_reg_PadR_C"/>
</dbReference>
<evidence type="ECO:0000313" key="5">
    <source>
        <dbReference type="Proteomes" id="UP000198520"/>
    </source>
</evidence>
<evidence type="ECO:0000313" key="4">
    <source>
        <dbReference type="EMBL" id="SFF12525.1"/>
    </source>
</evidence>
<dbReference type="OrthoDB" id="3186544at2"/>
<feature type="region of interest" description="Disordered" evidence="1">
    <location>
        <begin position="56"/>
        <end position="80"/>
    </location>
</feature>
<evidence type="ECO:0000259" key="2">
    <source>
        <dbReference type="Pfam" id="PF03551"/>
    </source>
</evidence>
<dbReference type="STRING" id="285351.SAMN04488035_1725"/>
<dbReference type="InterPro" id="IPR036388">
    <property type="entry name" value="WH-like_DNA-bd_sf"/>
</dbReference>
<proteinExistence type="predicted"/>
<dbReference type="InterPro" id="IPR036390">
    <property type="entry name" value="WH_DNA-bd_sf"/>
</dbReference>
<accession>A0A1I2G4G8</accession>
<dbReference type="Pfam" id="PF10400">
    <property type="entry name" value="Vir_act_alpha_C"/>
    <property type="match status" value="1"/>
</dbReference>
<evidence type="ECO:0000256" key="1">
    <source>
        <dbReference type="SAM" id="MobiDB-lite"/>
    </source>
</evidence>
<dbReference type="AlphaFoldDB" id="A0A1I2G4G8"/>
<feature type="domain" description="Transcription regulator PadR N-terminal" evidence="2">
    <location>
        <begin position="7"/>
        <end position="89"/>
    </location>
</feature>
<dbReference type="Pfam" id="PF03551">
    <property type="entry name" value="PadR"/>
    <property type="match status" value="1"/>
</dbReference>
<dbReference type="SUPFAM" id="SSF46785">
    <property type="entry name" value="Winged helix' DNA-binding domain"/>
    <property type="match status" value="1"/>
</dbReference>
<evidence type="ECO:0000259" key="3">
    <source>
        <dbReference type="Pfam" id="PF10400"/>
    </source>
</evidence>
<gene>
    <name evidence="4" type="ORF">SAMN04488035_1725</name>
</gene>
<dbReference type="EMBL" id="FONZ01000002">
    <property type="protein sequence ID" value="SFF12525.1"/>
    <property type="molecule type" value="Genomic_DNA"/>
</dbReference>
<dbReference type="InterPro" id="IPR005149">
    <property type="entry name" value="Tscrpt_reg_PadR_N"/>
</dbReference>
<dbReference type="Proteomes" id="UP000198520">
    <property type="component" value="Unassembled WGS sequence"/>
</dbReference>
<feature type="domain" description="Transcription regulator PadR C-terminal" evidence="3">
    <location>
        <begin position="104"/>
        <end position="183"/>
    </location>
</feature>
<dbReference type="PANTHER" id="PTHR43252">
    <property type="entry name" value="TRANSCRIPTIONAL REGULATOR YQJI"/>
    <property type="match status" value="1"/>
</dbReference>
<protein>
    <submittedName>
        <fullName evidence="4">Transcriptional regulator, PadR family</fullName>
    </submittedName>
</protein>
<feature type="region of interest" description="Disordered" evidence="1">
    <location>
        <begin position="194"/>
        <end position="215"/>
    </location>
</feature>
<name>A0A1I2G4G8_9MICO</name>
<dbReference type="Gene3D" id="1.10.10.10">
    <property type="entry name" value="Winged helix-like DNA-binding domain superfamily/Winged helix DNA-binding domain"/>
    <property type="match status" value="1"/>
</dbReference>
<reference evidence="5" key="1">
    <citation type="submission" date="2016-10" db="EMBL/GenBank/DDBJ databases">
        <authorList>
            <person name="Varghese N."/>
            <person name="Submissions S."/>
        </authorList>
    </citation>
    <scope>NUCLEOTIDE SEQUENCE [LARGE SCALE GENOMIC DNA]</scope>
    <source>
        <strain evidence="5">DSM 19083</strain>
    </source>
</reference>
<dbReference type="RefSeq" id="WP_093377197.1">
    <property type="nucleotide sequence ID" value="NZ_BNAN01000002.1"/>
</dbReference>
<organism evidence="4 5">
    <name type="scientific">Flavimobilis marinus</name>
    <dbReference type="NCBI Taxonomy" id="285351"/>
    <lineage>
        <taxon>Bacteria</taxon>
        <taxon>Bacillati</taxon>
        <taxon>Actinomycetota</taxon>
        <taxon>Actinomycetes</taxon>
        <taxon>Micrococcales</taxon>
        <taxon>Jonesiaceae</taxon>
        <taxon>Flavimobilis</taxon>
    </lineage>
</organism>
<sequence length="215" mass="23609">MSVRLGLLALLAEQPMHGYQLRQEFEARTGGTWPLNIGQVYTTVQRLVRDGLVEPVVQGPTGSADTDESADPARETEQFTVTDTGRAEAGQWWTTPVLRGAPARDELAMKLALAVTVPGVDVVDVVRRQRTETMSALRDFTRLKGRTVEAQGPQELAWSLVLDNLVFTTEAEMRWLDHVEARLLRVASERPTAPDAVARNAAGAESAATTPRVHR</sequence>